<gene>
    <name evidence="1" type="ORF">C8D90_106285</name>
</gene>
<organism evidence="1 2">
    <name type="scientific">Enterobacillus tribolii</name>
    <dbReference type="NCBI Taxonomy" id="1487935"/>
    <lineage>
        <taxon>Bacteria</taxon>
        <taxon>Pseudomonadati</taxon>
        <taxon>Pseudomonadota</taxon>
        <taxon>Gammaproteobacteria</taxon>
        <taxon>Enterobacterales</taxon>
        <taxon>Hafniaceae</taxon>
        <taxon>Enterobacillus</taxon>
    </lineage>
</organism>
<dbReference type="Proteomes" id="UP000254848">
    <property type="component" value="Unassembled WGS sequence"/>
</dbReference>
<name>A0A370QNX3_9GAMM</name>
<evidence type="ECO:0000313" key="2">
    <source>
        <dbReference type="Proteomes" id="UP000254848"/>
    </source>
</evidence>
<dbReference type="EMBL" id="QRAP01000006">
    <property type="protein sequence ID" value="RDK90076.1"/>
    <property type="molecule type" value="Genomic_DNA"/>
</dbReference>
<dbReference type="AlphaFoldDB" id="A0A370QNX3"/>
<comment type="caution">
    <text evidence="1">The sequence shown here is derived from an EMBL/GenBank/DDBJ whole genome shotgun (WGS) entry which is preliminary data.</text>
</comment>
<proteinExistence type="predicted"/>
<accession>A0A370QNX3</accession>
<protein>
    <submittedName>
        <fullName evidence="1">Uncharacterized protein</fullName>
    </submittedName>
</protein>
<keyword evidence="2" id="KW-1185">Reference proteome</keyword>
<evidence type="ECO:0000313" key="1">
    <source>
        <dbReference type="EMBL" id="RDK90076.1"/>
    </source>
</evidence>
<sequence length="30" mass="3404">MKTEHDPITVKHRCFGQVSATVPMNFTCQP</sequence>
<reference evidence="1 2" key="1">
    <citation type="submission" date="2018-07" db="EMBL/GenBank/DDBJ databases">
        <title>Genomic Encyclopedia of Type Strains, Phase IV (KMG-IV): sequencing the most valuable type-strain genomes for metagenomic binning, comparative biology and taxonomic classification.</title>
        <authorList>
            <person name="Goeker M."/>
        </authorList>
    </citation>
    <scope>NUCLEOTIDE SEQUENCE [LARGE SCALE GENOMIC DNA]</scope>
    <source>
        <strain evidence="1 2">DSM 103736</strain>
    </source>
</reference>